<organism evidence="4 5">
    <name type="scientific">Mytilus coruscus</name>
    <name type="common">Sea mussel</name>
    <dbReference type="NCBI Taxonomy" id="42192"/>
    <lineage>
        <taxon>Eukaryota</taxon>
        <taxon>Metazoa</taxon>
        <taxon>Spiralia</taxon>
        <taxon>Lophotrochozoa</taxon>
        <taxon>Mollusca</taxon>
        <taxon>Bivalvia</taxon>
        <taxon>Autobranchia</taxon>
        <taxon>Pteriomorphia</taxon>
        <taxon>Mytilida</taxon>
        <taxon>Mytiloidea</taxon>
        <taxon>Mytilidae</taxon>
        <taxon>Mytilinae</taxon>
        <taxon>Mytilus</taxon>
    </lineage>
</organism>
<evidence type="ECO:0000256" key="1">
    <source>
        <dbReference type="PROSITE-ProRule" id="PRU00024"/>
    </source>
</evidence>
<dbReference type="AlphaFoldDB" id="A0A6J8CEK5"/>
<name>A0A6J8CEK5_MYTCO</name>
<dbReference type="Proteomes" id="UP000507470">
    <property type="component" value="Unassembled WGS sequence"/>
</dbReference>
<sequence length="586" mass="67503">MARKYANCQFCDESADVKWHCQSCDLNLCEICNTNIHTKSEKLSEHNVDLLKDGECILDLENRRKVDLKEIACSKHVDQKCVTYCLNCDKSLCSSCLIRPYQYEELRKVYEEKCFLLKDLKSKIDECYPFFEEKAADFRKRDDNEIKKHNEVKEKIFHRKNEVKDAVTKEALALVEVMEGIWDTENNPVKTERERLCQVEQDLKARKIILDEVMQTQEPALVFSTAENISRDIPVEWVWEVKPPELYYIEPVDVNMENVLGSIINKPKIVLIKTFEVNFPEISGLVSLNDDICVMYNESSRRFKYFTISDLKFVTTKNDIVDESRNNRHSYVKILDITNYNEEVLLSDDTFQMRYLRNNGTFENISLSCTKDKLIFYGIHAANDNEIIVGFTNSERNSSGFLELSDIKYANKIRRVECDSSSDKKLFTCPKKITTDINGDIFVIDQLTYSQRVVSIGKWGQSKWTYSGHQSLNPVSAAAEEKEADEEEEEEEEEEEDEYDEEDEDEKEGDFFPGDIVTTSSGLVLVAEETTNAIHVISKDGQFICNCLSDSVIIAPTSLCFNKKGQLMIGSSDSGKTKLHIGKFME</sequence>
<feature type="compositionally biased region" description="Acidic residues" evidence="2">
    <location>
        <begin position="482"/>
        <end position="508"/>
    </location>
</feature>
<keyword evidence="1" id="KW-0862">Zinc</keyword>
<reference evidence="4 5" key="1">
    <citation type="submission" date="2020-06" db="EMBL/GenBank/DDBJ databases">
        <authorList>
            <person name="Li R."/>
            <person name="Bekaert M."/>
        </authorList>
    </citation>
    <scope>NUCLEOTIDE SEQUENCE [LARGE SCALE GENOMIC DNA]</scope>
    <source>
        <strain evidence="5">wild</strain>
    </source>
</reference>
<dbReference type="OrthoDB" id="6111361at2759"/>
<dbReference type="PROSITE" id="PS50119">
    <property type="entry name" value="ZF_BBOX"/>
    <property type="match status" value="2"/>
</dbReference>
<proteinExistence type="predicted"/>
<feature type="domain" description="B box-type" evidence="3">
    <location>
        <begin position="68"/>
        <end position="96"/>
    </location>
</feature>
<gene>
    <name evidence="4" type="ORF">MCOR_28259</name>
</gene>
<dbReference type="EMBL" id="CACVKT020005176">
    <property type="protein sequence ID" value="CAC5393390.1"/>
    <property type="molecule type" value="Genomic_DNA"/>
</dbReference>
<keyword evidence="5" id="KW-1185">Reference proteome</keyword>
<dbReference type="SUPFAM" id="SSF101898">
    <property type="entry name" value="NHL repeat"/>
    <property type="match status" value="1"/>
</dbReference>
<dbReference type="InterPro" id="IPR000315">
    <property type="entry name" value="Znf_B-box"/>
</dbReference>
<dbReference type="InterPro" id="IPR011042">
    <property type="entry name" value="6-blade_b-propeller_TolB-like"/>
</dbReference>
<accession>A0A6J8CEK5</accession>
<evidence type="ECO:0000313" key="5">
    <source>
        <dbReference type="Proteomes" id="UP000507470"/>
    </source>
</evidence>
<keyword evidence="1" id="KW-0863">Zinc-finger</keyword>
<dbReference type="Gene3D" id="2.120.10.30">
    <property type="entry name" value="TolB, C-terminal domain"/>
    <property type="match status" value="1"/>
</dbReference>
<dbReference type="Gene3D" id="3.30.160.60">
    <property type="entry name" value="Classic Zinc Finger"/>
    <property type="match status" value="1"/>
</dbReference>
<dbReference type="SUPFAM" id="SSF57845">
    <property type="entry name" value="B-box zinc-binding domain"/>
    <property type="match status" value="1"/>
</dbReference>
<dbReference type="CDD" id="cd19757">
    <property type="entry name" value="Bbox1"/>
    <property type="match status" value="1"/>
</dbReference>
<evidence type="ECO:0000256" key="2">
    <source>
        <dbReference type="SAM" id="MobiDB-lite"/>
    </source>
</evidence>
<protein>
    <recommendedName>
        <fullName evidence="3">B box-type domain-containing protein</fullName>
    </recommendedName>
</protein>
<feature type="domain" description="B box-type" evidence="3">
    <location>
        <begin position="3"/>
        <end position="51"/>
    </location>
</feature>
<evidence type="ECO:0000313" key="4">
    <source>
        <dbReference type="EMBL" id="CAC5393390.1"/>
    </source>
</evidence>
<keyword evidence="1" id="KW-0479">Metal-binding</keyword>
<feature type="region of interest" description="Disordered" evidence="2">
    <location>
        <begin position="474"/>
        <end position="513"/>
    </location>
</feature>
<evidence type="ECO:0000259" key="3">
    <source>
        <dbReference type="PROSITE" id="PS50119"/>
    </source>
</evidence>
<dbReference type="GO" id="GO:0008270">
    <property type="term" value="F:zinc ion binding"/>
    <property type="evidence" value="ECO:0007669"/>
    <property type="project" value="UniProtKB-KW"/>
</dbReference>